<evidence type="ECO:0000256" key="1">
    <source>
        <dbReference type="ARBA" id="ARBA00000085"/>
    </source>
</evidence>
<feature type="transmembrane region" description="Helical" evidence="19">
    <location>
        <begin position="153"/>
        <end position="177"/>
    </location>
</feature>
<evidence type="ECO:0000256" key="4">
    <source>
        <dbReference type="ARBA" id="ARBA00022475"/>
    </source>
</evidence>
<dbReference type="SUPFAM" id="SSF55874">
    <property type="entry name" value="ATPase domain of HSP90 chaperone/DNA topoisomerase II/histidine kinase"/>
    <property type="match status" value="1"/>
</dbReference>
<evidence type="ECO:0000259" key="21">
    <source>
        <dbReference type="PROSITE" id="PS50110"/>
    </source>
</evidence>
<accession>A0A6F8VES0</accession>
<dbReference type="AlphaFoldDB" id="A0A6F8VES0"/>
<dbReference type="PANTHER" id="PTHR45339:SF1">
    <property type="entry name" value="HYBRID SIGNAL TRANSDUCTION HISTIDINE KINASE J"/>
    <property type="match status" value="1"/>
</dbReference>
<dbReference type="Pfam" id="PF00072">
    <property type="entry name" value="Response_reg"/>
    <property type="match status" value="2"/>
</dbReference>
<keyword evidence="13 19" id="KW-0472">Membrane</keyword>
<dbReference type="Gene3D" id="1.10.287.130">
    <property type="match status" value="1"/>
</dbReference>
<evidence type="ECO:0000256" key="3">
    <source>
        <dbReference type="ARBA" id="ARBA00012438"/>
    </source>
</evidence>
<evidence type="ECO:0000256" key="7">
    <source>
        <dbReference type="ARBA" id="ARBA00022692"/>
    </source>
</evidence>
<evidence type="ECO:0000256" key="6">
    <source>
        <dbReference type="ARBA" id="ARBA00022679"/>
    </source>
</evidence>
<dbReference type="SMART" id="SM00448">
    <property type="entry name" value="REC"/>
    <property type="match status" value="2"/>
</dbReference>
<dbReference type="Gene3D" id="3.30.565.10">
    <property type="entry name" value="Histidine kinase-like ATPase, C-terminal domain"/>
    <property type="match status" value="1"/>
</dbReference>
<dbReference type="Pfam" id="PF02518">
    <property type="entry name" value="HATPase_c"/>
    <property type="match status" value="1"/>
</dbReference>
<evidence type="ECO:0000256" key="2">
    <source>
        <dbReference type="ARBA" id="ARBA00004651"/>
    </source>
</evidence>
<keyword evidence="10" id="KW-0067">ATP-binding</keyword>
<feature type="modified residue" description="4-aspartylphosphate" evidence="18">
    <location>
        <position position="571"/>
    </location>
</feature>
<dbReference type="GO" id="GO:0000155">
    <property type="term" value="F:phosphorelay sensor kinase activity"/>
    <property type="evidence" value="ECO:0007669"/>
    <property type="project" value="InterPro"/>
</dbReference>
<evidence type="ECO:0000256" key="17">
    <source>
        <dbReference type="ARBA" id="ARBA00070152"/>
    </source>
</evidence>
<dbReference type="InterPro" id="IPR005467">
    <property type="entry name" value="His_kinase_dom"/>
</dbReference>
<dbReference type="GO" id="GO:0005886">
    <property type="term" value="C:plasma membrane"/>
    <property type="evidence" value="ECO:0007669"/>
    <property type="project" value="UniProtKB-SubCell"/>
</dbReference>
<organism evidence="22 23">
    <name type="scientific">Sulfurimicrobium lacus</name>
    <dbReference type="NCBI Taxonomy" id="2715678"/>
    <lineage>
        <taxon>Bacteria</taxon>
        <taxon>Pseudomonadati</taxon>
        <taxon>Pseudomonadota</taxon>
        <taxon>Betaproteobacteria</taxon>
        <taxon>Nitrosomonadales</taxon>
        <taxon>Sulfuricellaceae</taxon>
        <taxon>Sulfurimicrobium</taxon>
    </lineage>
</organism>
<reference evidence="23" key="1">
    <citation type="submission" date="2020-03" db="EMBL/GenBank/DDBJ databases">
        <title>Complete genome sequence of sulfur-oxidizing bacterium skT11.</title>
        <authorList>
            <person name="Kanda M."/>
            <person name="Kojima H."/>
            <person name="Fukui M."/>
        </authorList>
    </citation>
    <scope>NUCLEOTIDE SEQUENCE [LARGE SCALE GENOMIC DNA]</scope>
    <source>
        <strain evidence="23">skT11</strain>
    </source>
</reference>
<feature type="domain" description="Response regulatory" evidence="21">
    <location>
        <begin position="669"/>
        <end position="791"/>
    </location>
</feature>
<dbReference type="EMBL" id="AP022853">
    <property type="protein sequence ID" value="BCB27255.1"/>
    <property type="molecule type" value="Genomic_DNA"/>
</dbReference>
<dbReference type="InterPro" id="IPR036641">
    <property type="entry name" value="HPT_dom_sf"/>
</dbReference>
<evidence type="ECO:0000256" key="15">
    <source>
        <dbReference type="ARBA" id="ARBA00064003"/>
    </source>
</evidence>
<keyword evidence="7 19" id="KW-0812">Transmembrane</keyword>
<dbReference type="SUPFAM" id="SSF47226">
    <property type="entry name" value="Histidine-containing phosphotransfer domain, HPT domain"/>
    <property type="match status" value="1"/>
</dbReference>
<keyword evidence="12" id="KW-0902">Two-component regulatory system</keyword>
<evidence type="ECO:0000259" key="20">
    <source>
        <dbReference type="PROSITE" id="PS50109"/>
    </source>
</evidence>
<dbReference type="CDD" id="cd17546">
    <property type="entry name" value="REC_hyHK_CKI1_RcsC-like"/>
    <property type="match status" value="2"/>
</dbReference>
<keyword evidence="4" id="KW-1003">Cell membrane</keyword>
<name>A0A6F8VES0_9PROT</name>
<evidence type="ECO:0000256" key="16">
    <source>
        <dbReference type="ARBA" id="ARBA00068150"/>
    </source>
</evidence>
<dbReference type="GO" id="GO:0005524">
    <property type="term" value="F:ATP binding"/>
    <property type="evidence" value="ECO:0007669"/>
    <property type="project" value="UniProtKB-KW"/>
</dbReference>
<dbReference type="CDD" id="cd16922">
    <property type="entry name" value="HATPase_EvgS-ArcB-TorS-like"/>
    <property type="match status" value="1"/>
</dbReference>
<evidence type="ECO:0000256" key="11">
    <source>
        <dbReference type="ARBA" id="ARBA00022989"/>
    </source>
</evidence>
<keyword evidence="23" id="KW-1185">Reference proteome</keyword>
<feature type="domain" description="Response regulatory" evidence="21">
    <location>
        <begin position="519"/>
        <end position="639"/>
    </location>
</feature>
<dbReference type="SUPFAM" id="SSF52172">
    <property type="entry name" value="CheY-like"/>
    <property type="match status" value="2"/>
</dbReference>
<evidence type="ECO:0000256" key="14">
    <source>
        <dbReference type="ARBA" id="ARBA00058004"/>
    </source>
</evidence>
<dbReference type="PANTHER" id="PTHR45339">
    <property type="entry name" value="HYBRID SIGNAL TRANSDUCTION HISTIDINE KINASE J"/>
    <property type="match status" value="1"/>
</dbReference>
<dbReference type="InterPro" id="IPR004358">
    <property type="entry name" value="Sig_transdc_His_kin-like_C"/>
</dbReference>
<dbReference type="InterPro" id="IPR003661">
    <property type="entry name" value="HisK_dim/P_dom"/>
</dbReference>
<keyword evidence="9" id="KW-0418">Kinase</keyword>
<dbReference type="PROSITE" id="PS50110">
    <property type="entry name" value="RESPONSE_REGULATORY"/>
    <property type="match status" value="2"/>
</dbReference>
<dbReference type="Proteomes" id="UP000502260">
    <property type="component" value="Chromosome"/>
</dbReference>
<dbReference type="Pfam" id="PF00512">
    <property type="entry name" value="HisKA"/>
    <property type="match status" value="1"/>
</dbReference>
<dbReference type="SMART" id="SM00388">
    <property type="entry name" value="HisKA"/>
    <property type="match status" value="1"/>
</dbReference>
<keyword evidence="5 18" id="KW-0597">Phosphoprotein</keyword>
<dbReference type="SUPFAM" id="SSF47384">
    <property type="entry name" value="Homodimeric domain of signal transducing histidine kinase"/>
    <property type="match status" value="1"/>
</dbReference>
<dbReference type="FunFam" id="3.30.565.10:FF:000010">
    <property type="entry name" value="Sensor histidine kinase RcsC"/>
    <property type="match status" value="1"/>
</dbReference>
<evidence type="ECO:0000313" key="23">
    <source>
        <dbReference type="Proteomes" id="UP000502260"/>
    </source>
</evidence>
<dbReference type="EC" id="2.7.13.3" evidence="3"/>
<dbReference type="InterPro" id="IPR036097">
    <property type="entry name" value="HisK_dim/P_sf"/>
</dbReference>
<dbReference type="InterPro" id="IPR003594">
    <property type="entry name" value="HATPase_dom"/>
</dbReference>
<dbReference type="CDD" id="cd00082">
    <property type="entry name" value="HisKA"/>
    <property type="match status" value="1"/>
</dbReference>
<comment type="function">
    <text evidence="14">Member of the two-component regulatory system BvgS/BvgA. Phosphorylates BvgA via a four-step phosphorelay in response to environmental signals.</text>
</comment>
<comment type="subcellular location">
    <subcellularLocation>
        <location evidence="2">Cell membrane</location>
        <topology evidence="2">Multi-pass membrane protein</topology>
    </subcellularLocation>
</comment>
<feature type="domain" description="Histidine kinase" evidence="20">
    <location>
        <begin position="274"/>
        <end position="496"/>
    </location>
</feature>
<dbReference type="InterPro" id="IPR001789">
    <property type="entry name" value="Sig_transdc_resp-reg_receiver"/>
</dbReference>
<comment type="subunit">
    <text evidence="15">At low DSF concentrations, interacts with RpfF.</text>
</comment>
<keyword evidence="8" id="KW-0547">Nucleotide-binding</keyword>
<protein>
    <recommendedName>
        <fullName evidence="16">Sensory/regulatory protein RpfC</fullName>
        <ecNumber evidence="3">2.7.13.3</ecNumber>
    </recommendedName>
    <alternativeName>
        <fullName evidence="17">Virulence sensor protein BvgS</fullName>
    </alternativeName>
</protein>
<dbReference type="InterPro" id="IPR036890">
    <property type="entry name" value="HATPase_C_sf"/>
</dbReference>
<evidence type="ECO:0000256" key="10">
    <source>
        <dbReference type="ARBA" id="ARBA00022840"/>
    </source>
</evidence>
<sequence>MFATQTLSRRLLYTMFPWYLLIALIMTVAELAIQYASVSRNIDSDLASLSQTVAPSVTNAVWELDTPKLQSIVQGVRKNAIVTGLQIESATGEVLLRNGELPAAPDEVGGGFLSRFKQSVLPLTYQSPRGESFLIGQLKMYSNRHVVWDRTKYSALVVILNSIVITTALWLLFLWTIGYRLSNSVTRVAASVTSWRFQPNDAPVEKIEYPYQDELGELVEAFNESLRRNFDSLQALNELNHNLERMVASRTQELLQAKEMAEEATRAKSDFLANMSHEIRTPMNAILGMLYLALKGDLPPALHNQLTKAQGAAHSLLGIINDILDFSKIEAGKLDIEQVEFGLDTVLERLTDAVGYLAEHKGIEFLIRYDPAIPVRMIGDPLRLGQILINLCSNAVKFTEQGEIELAFRCLNASETDITMQVSIRDSGIGMSPEVQQKLFEKFTQADQSTTRRFGGTGLGLAISKNLAELMGGRIWVEDSQPGKGTTICFTVCLQIAQRAQARQRELVEQAGPLLKGIRVLVVDDNEVSREILAEILRFFRLDVGTAPSGQAAIEALRAAAASPYDLVLMDWRMPGMNGDEAVQRIHRDASLPVQPKIVIVTAYGREDVLRLAEQAGVDGILIKPVSPSVLLDTALTVLGRGRIFEEDDKRRALTPEELPASGQLAGARLLLVEDNDINREFATELLLSEGIEIDEAVNGLEAVEKVQARDYDGVLMDIQMPVMDGLDAARHIRALADAPGGERFASLPIIAMTALAMAHDAEKSEAAGMNDHITKPIAPDRLMASLAKWVKLPADRAGRSKAMVSAPPVGELPADLLAMTSLDTREGVRRIGGKAEAYRKQLRRFRENYPDAIAKLRRLAAEGSQVQAEEYCHALKGLTGNIGAHALYEMLGAIDAQLRKGDTPDGATFDEADALLQRTMGEIAGLSSLPLPVPSHGAEPMAPEAMQILLVGLENALEFDLGAVEALLAELRAGVAGTPLEAEIVAIAALADIFDIDAARAKVKKLEALQQEQKS</sequence>
<keyword evidence="11 19" id="KW-1133">Transmembrane helix</keyword>
<evidence type="ECO:0000256" key="18">
    <source>
        <dbReference type="PROSITE-ProRule" id="PRU00169"/>
    </source>
</evidence>
<evidence type="ECO:0000313" key="22">
    <source>
        <dbReference type="EMBL" id="BCB27255.1"/>
    </source>
</evidence>
<dbReference type="Gene3D" id="1.20.120.160">
    <property type="entry name" value="HPT domain"/>
    <property type="match status" value="1"/>
</dbReference>
<evidence type="ECO:0000256" key="8">
    <source>
        <dbReference type="ARBA" id="ARBA00022741"/>
    </source>
</evidence>
<comment type="catalytic activity">
    <reaction evidence="1">
        <text>ATP + protein L-histidine = ADP + protein N-phospho-L-histidine.</text>
        <dbReference type="EC" id="2.7.13.3"/>
    </reaction>
</comment>
<dbReference type="InterPro" id="IPR011006">
    <property type="entry name" value="CheY-like_superfamily"/>
</dbReference>
<dbReference type="FunFam" id="1.10.287.130:FF:000002">
    <property type="entry name" value="Two-component osmosensing histidine kinase"/>
    <property type="match status" value="1"/>
</dbReference>
<dbReference type="RefSeq" id="WP_173064540.1">
    <property type="nucleotide sequence ID" value="NZ_AP022853.1"/>
</dbReference>
<dbReference type="Gene3D" id="3.40.50.2300">
    <property type="match status" value="2"/>
</dbReference>
<dbReference type="PRINTS" id="PR00344">
    <property type="entry name" value="BCTRLSENSOR"/>
</dbReference>
<evidence type="ECO:0000256" key="12">
    <source>
        <dbReference type="ARBA" id="ARBA00023012"/>
    </source>
</evidence>
<dbReference type="KEGG" id="slac:SKTS_21410"/>
<proteinExistence type="predicted"/>
<dbReference type="SMART" id="SM00387">
    <property type="entry name" value="HATPase_c"/>
    <property type="match status" value="1"/>
</dbReference>
<feature type="modified residue" description="4-aspartylphosphate" evidence="18">
    <location>
        <position position="718"/>
    </location>
</feature>
<dbReference type="PROSITE" id="PS50109">
    <property type="entry name" value="HIS_KIN"/>
    <property type="match status" value="1"/>
</dbReference>
<evidence type="ECO:0000256" key="19">
    <source>
        <dbReference type="SAM" id="Phobius"/>
    </source>
</evidence>
<evidence type="ECO:0000256" key="5">
    <source>
        <dbReference type="ARBA" id="ARBA00022553"/>
    </source>
</evidence>
<evidence type="ECO:0000256" key="13">
    <source>
        <dbReference type="ARBA" id="ARBA00023136"/>
    </source>
</evidence>
<keyword evidence="6" id="KW-0808">Transferase</keyword>
<gene>
    <name evidence="22" type="ORF">SKTS_21410</name>
</gene>
<evidence type="ECO:0000256" key="9">
    <source>
        <dbReference type="ARBA" id="ARBA00022777"/>
    </source>
</evidence>
<feature type="transmembrane region" description="Helical" evidence="19">
    <location>
        <begin position="12"/>
        <end position="33"/>
    </location>
</feature>